<dbReference type="RefSeq" id="WP_359783652.1">
    <property type="nucleotide sequence ID" value="NZ_JBEYRR010000017.1"/>
</dbReference>
<dbReference type="SUPFAM" id="SSF48576">
    <property type="entry name" value="Terpenoid synthases"/>
    <property type="match status" value="1"/>
</dbReference>
<feature type="region of interest" description="Disordered" evidence="3">
    <location>
        <begin position="324"/>
        <end position="347"/>
    </location>
</feature>
<comment type="cofactor">
    <cofactor evidence="2">
        <name>Mg(2+)</name>
        <dbReference type="ChEBI" id="CHEBI:18420"/>
    </cofactor>
</comment>
<keyword evidence="5" id="KW-1185">Reference proteome</keyword>
<dbReference type="Proteomes" id="UP001553843">
    <property type="component" value="Unassembled WGS sequence"/>
</dbReference>
<dbReference type="EC" id="4.2.3.-" evidence="2"/>
<proteinExistence type="inferred from homology"/>
<dbReference type="Pfam" id="PF19086">
    <property type="entry name" value="Terpene_syn_C_2"/>
    <property type="match status" value="1"/>
</dbReference>
<keyword evidence="1 2" id="KW-0456">Lyase</keyword>
<dbReference type="SFLD" id="SFLDS00005">
    <property type="entry name" value="Isoprenoid_Synthase_Type_I"/>
    <property type="match status" value="1"/>
</dbReference>
<organism evidence="4 5">
    <name type="scientific">Streptomyces huasconensis</name>
    <dbReference type="NCBI Taxonomy" id="1854574"/>
    <lineage>
        <taxon>Bacteria</taxon>
        <taxon>Bacillati</taxon>
        <taxon>Actinomycetota</taxon>
        <taxon>Actinomycetes</taxon>
        <taxon>Kitasatosporales</taxon>
        <taxon>Streptomycetaceae</taxon>
        <taxon>Streptomyces</taxon>
    </lineage>
</organism>
<name>A0ABV3M7M7_9ACTN</name>
<dbReference type="SFLD" id="SFLDG01020">
    <property type="entry name" value="Terpene_Cyclase_Like_2"/>
    <property type="match status" value="1"/>
</dbReference>
<dbReference type="PANTHER" id="PTHR35201:SF4">
    <property type="entry name" value="BETA-PINACENE SYNTHASE-RELATED"/>
    <property type="match status" value="1"/>
</dbReference>
<dbReference type="InterPro" id="IPR008949">
    <property type="entry name" value="Isoprenoid_synthase_dom_sf"/>
</dbReference>
<dbReference type="EMBL" id="JBEYRS010000030">
    <property type="protein sequence ID" value="MEW2367702.1"/>
    <property type="molecule type" value="Genomic_DNA"/>
</dbReference>
<gene>
    <name evidence="4" type="ORF">AB0887_37995</name>
</gene>
<dbReference type="Gene3D" id="1.10.600.10">
    <property type="entry name" value="Farnesyl Diphosphate Synthase"/>
    <property type="match status" value="1"/>
</dbReference>
<evidence type="ECO:0000256" key="2">
    <source>
        <dbReference type="RuleBase" id="RU366034"/>
    </source>
</evidence>
<reference evidence="4 5" key="1">
    <citation type="submission" date="2024-06" db="EMBL/GenBank/DDBJ databases">
        <title>The Natural Products Discovery Center: Release of the First 8490 Sequenced Strains for Exploring Actinobacteria Biosynthetic Diversity.</title>
        <authorList>
            <person name="Kalkreuter E."/>
            <person name="Kautsar S.A."/>
            <person name="Yang D."/>
            <person name="Bader C.D."/>
            <person name="Teijaro C.N."/>
            <person name="Fluegel L."/>
            <person name="Davis C.M."/>
            <person name="Simpson J.R."/>
            <person name="Lauterbach L."/>
            <person name="Steele A.D."/>
            <person name="Gui C."/>
            <person name="Meng S."/>
            <person name="Li G."/>
            <person name="Viehrig K."/>
            <person name="Ye F."/>
            <person name="Su P."/>
            <person name="Kiefer A.F."/>
            <person name="Nichols A."/>
            <person name="Cepeda A.J."/>
            <person name="Yan W."/>
            <person name="Fan B."/>
            <person name="Jiang Y."/>
            <person name="Adhikari A."/>
            <person name="Zheng C.-J."/>
            <person name="Schuster L."/>
            <person name="Cowan T.M."/>
            <person name="Smanski M.J."/>
            <person name="Chevrette M.G."/>
            <person name="De Carvalho L.P.S."/>
            <person name="Shen B."/>
        </authorList>
    </citation>
    <scope>NUCLEOTIDE SEQUENCE [LARGE SCALE GENOMIC DNA]</scope>
    <source>
        <strain evidence="4 5">NPDC047833</strain>
    </source>
</reference>
<dbReference type="InterPro" id="IPR034686">
    <property type="entry name" value="Terpene_cyclase-like_2"/>
</dbReference>
<evidence type="ECO:0000313" key="5">
    <source>
        <dbReference type="Proteomes" id="UP001553843"/>
    </source>
</evidence>
<evidence type="ECO:0000256" key="1">
    <source>
        <dbReference type="ARBA" id="ARBA00023239"/>
    </source>
</evidence>
<keyword evidence="2" id="KW-0460">Magnesium</keyword>
<protein>
    <recommendedName>
        <fullName evidence="2">Terpene synthase</fullName>
        <ecNumber evidence="2">4.2.3.-</ecNumber>
    </recommendedName>
</protein>
<accession>A0ABV3M7M7</accession>
<comment type="caution">
    <text evidence="4">The sequence shown here is derived from an EMBL/GenBank/DDBJ whole genome shotgun (WGS) entry which is preliminary data.</text>
</comment>
<dbReference type="PANTHER" id="PTHR35201">
    <property type="entry name" value="TERPENE SYNTHASE"/>
    <property type="match status" value="1"/>
</dbReference>
<comment type="similarity">
    <text evidence="2">Belongs to the terpene synthase family.</text>
</comment>
<evidence type="ECO:0000256" key="3">
    <source>
        <dbReference type="SAM" id="MobiDB-lite"/>
    </source>
</evidence>
<keyword evidence="2" id="KW-0479">Metal-binding</keyword>
<sequence>MDTQNRTVHLPFPARRHPQYEQVEARTRRWGRIFGLVRSPAAARALDEARYGDFGAYATPTAPLPATELMAEFIAWLYLADDQLEEGNHGSGPRWNAVTEAVRAVLQSRPDCTPMASTPLIRALADLGERLHPYGSRAWQKRFHSHLLDAFEAAKEEIRYRDRATPPPLAAYVPLRRAAGAVLPCFDVSEACSGMELPDAVHNAAPYQEVLLAAVDIICWTNDLYSAEKEAACGIVTNLVPVLAREQHISPERAYIAAREQIATRIKDLLAAETHLSDWGATAVDLTVREKITLNVQGLRDWIAGSQQWHADVTPRYARPTTAPSIVEDLFHEPESSPPPGRAANEK</sequence>
<evidence type="ECO:0000313" key="4">
    <source>
        <dbReference type="EMBL" id="MEW2367702.1"/>
    </source>
</evidence>